<dbReference type="EC" id="1.-.-.-" evidence="3"/>
<keyword evidence="4" id="KW-1185">Reference proteome</keyword>
<gene>
    <name evidence="3" type="ORF">ACFSKW_35065</name>
</gene>
<evidence type="ECO:0000313" key="3">
    <source>
        <dbReference type="EMBL" id="MFD1936705.1"/>
    </source>
</evidence>
<evidence type="ECO:0000313" key="4">
    <source>
        <dbReference type="Proteomes" id="UP001597368"/>
    </source>
</evidence>
<dbReference type="InterPro" id="IPR012349">
    <property type="entry name" value="Split_barrel_FMN-bd"/>
</dbReference>
<dbReference type="PANTHER" id="PTHR30466">
    <property type="entry name" value="FLAVIN REDUCTASE"/>
    <property type="match status" value="1"/>
</dbReference>
<dbReference type="InterPro" id="IPR002563">
    <property type="entry name" value="Flavin_Rdtase-like_dom"/>
</dbReference>
<dbReference type="InterPro" id="IPR050268">
    <property type="entry name" value="NADH-dep_flavin_reductase"/>
</dbReference>
<proteinExistence type="predicted"/>
<dbReference type="RefSeq" id="WP_379577229.1">
    <property type="nucleotide sequence ID" value="NZ_JBHUFV010000051.1"/>
</dbReference>
<reference evidence="4" key="1">
    <citation type="journal article" date="2019" name="Int. J. Syst. Evol. Microbiol.">
        <title>The Global Catalogue of Microorganisms (GCM) 10K type strain sequencing project: providing services to taxonomists for standard genome sequencing and annotation.</title>
        <authorList>
            <consortium name="The Broad Institute Genomics Platform"/>
            <consortium name="The Broad Institute Genome Sequencing Center for Infectious Disease"/>
            <person name="Wu L."/>
            <person name="Ma J."/>
        </authorList>
    </citation>
    <scope>NUCLEOTIDE SEQUENCE [LARGE SCALE GENOMIC DNA]</scope>
    <source>
        <strain evidence="4">ICMP 6774ER</strain>
    </source>
</reference>
<organism evidence="3 4">
    <name type="scientific">Nonomuraea mangrovi</name>
    <dbReference type="NCBI Taxonomy" id="2316207"/>
    <lineage>
        <taxon>Bacteria</taxon>
        <taxon>Bacillati</taxon>
        <taxon>Actinomycetota</taxon>
        <taxon>Actinomycetes</taxon>
        <taxon>Streptosporangiales</taxon>
        <taxon>Streptosporangiaceae</taxon>
        <taxon>Nonomuraea</taxon>
    </lineage>
</organism>
<dbReference type="Proteomes" id="UP001597368">
    <property type="component" value="Unassembled WGS sequence"/>
</dbReference>
<evidence type="ECO:0000256" key="1">
    <source>
        <dbReference type="ARBA" id="ARBA00023002"/>
    </source>
</evidence>
<dbReference type="EMBL" id="JBHUFV010000051">
    <property type="protein sequence ID" value="MFD1936705.1"/>
    <property type="molecule type" value="Genomic_DNA"/>
</dbReference>
<feature type="domain" description="Flavin reductase like" evidence="2">
    <location>
        <begin position="23"/>
        <end position="166"/>
    </location>
</feature>
<dbReference type="PANTHER" id="PTHR30466:SF1">
    <property type="entry name" value="FMN REDUCTASE (NADH) RUTF"/>
    <property type="match status" value="1"/>
</dbReference>
<dbReference type="Pfam" id="PF01613">
    <property type="entry name" value="Flavin_Reduct"/>
    <property type="match status" value="1"/>
</dbReference>
<dbReference type="SUPFAM" id="SSF50475">
    <property type="entry name" value="FMN-binding split barrel"/>
    <property type="match status" value="1"/>
</dbReference>
<dbReference type="Gene3D" id="2.30.110.10">
    <property type="entry name" value="Electron Transport, Fmn-binding Protein, Chain A"/>
    <property type="match status" value="1"/>
</dbReference>
<evidence type="ECO:0000259" key="2">
    <source>
        <dbReference type="SMART" id="SM00903"/>
    </source>
</evidence>
<comment type="caution">
    <text evidence="3">The sequence shown here is derived from an EMBL/GenBank/DDBJ whole genome shotgun (WGS) entry which is preliminary data.</text>
</comment>
<sequence length="176" mass="18786">MTHAYSVRPGVVWMDGERYRRLLRDHPAGVVIVSFQHGGRPHGFTATSFTSLSLDPPLAAVAVREGSASSKALAAAPSFAVNFLAAGQERLARTFASSVTDRFSPPTLARRLANGDPVILGTRGWLSCATHDRIAVGDHLLVIGVTLDGEQNDLRPLLYGGRRYQTMAPLDPGPAG</sequence>
<dbReference type="SMART" id="SM00903">
    <property type="entry name" value="Flavin_Reduct"/>
    <property type="match status" value="1"/>
</dbReference>
<accession>A0ABW4T6I2</accession>
<keyword evidence="1 3" id="KW-0560">Oxidoreductase</keyword>
<protein>
    <submittedName>
        <fullName evidence="3">Flavin reductase family protein</fullName>
        <ecNumber evidence="3">1.-.-.-</ecNumber>
    </submittedName>
</protein>
<name>A0ABW4T6I2_9ACTN</name>
<dbReference type="GO" id="GO:0016491">
    <property type="term" value="F:oxidoreductase activity"/>
    <property type="evidence" value="ECO:0007669"/>
    <property type="project" value="UniProtKB-KW"/>
</dbReference>